<dbReference type="SUPFAM" id="SSF90123">
    <property type="entry name" value="ABC transporter transmembrane region"/>
    <property type="match status" value="1"/>
</dbReference>
<dbReference type="CDD" id="cd18573">
    <property type="entry name" value="ABC_6TM_ABCB10_like"/>
    <property type="match status" value="1"/>
</dbReference>
<gene>
    <name evidence="12" type="ORF">PANT_7c00072</name>
</gene>
<organism evidence="12 13">
    <name type="scientific">Pseudozyma antarctica (strain T-34)</name>
    <name type="common">Yeast</name>
    <name type="synonym">Candida antarctica</name>
    <dbReference type="NCBI Taxonomy" id="1151754"/>
    <lineage>
        <taxon>Eukaryota</taxon>
        <taxon>Fungi</taxon>
        <taxon>Dikarya</taxon>
        <taxon>Basidiomycota</taxon>
        <taxon>Ustilaginomycotina</taxon>
        <taxon>Ustilaginomycetes</taxon>
        <taxon>Ustilaginales</taxon>
        <taxon>Ustilaginaceae</taxon>
        <taxon>Moesziomyces</taxon>
    </lineage>
</organism>
<dbReference type="FunFam" id="3.40.50.300:FF:000604">
    <property type="entry name" value="ABC transporter B family member 28"/>
    <property type="match status" value="1"/>
</dbReference>
<feature type="domain" description="ABC transporter" evidence="10">
    <location>
        <begin position="485"/>
        <end position="721"/>
    </location>
</feature>
<dbReference type="PANTHER" id="PTHR43394:SF1">
    <property type="entry name" value="ATP-BINDING CASSETTE SUB-FAMILY B MEMBER 10, MITOCHONDRIAL"/>
    <property type="match status" value="1"/>
</dbReference>
<dbReference type="PROSITE" id="PS00211">
    <property type="entry name" value="ABC_TRANSPORTER_1"/>
    <property type="match status" value="1"/>
</dbReference>
<dbReference type="InterPro" id="IPR003593">
    <property type="entry name" value="AAA+_ATPase"/>
</dbReference>
<evidence type="ECO:0000313" key="13">
    <source>
        <dbReference type="Proteomes" id="UP000011976"/>
    </source>
</evidence>
<feature type="transmembrane region" description="Helical" evidence="9">
    <location>
        <begin position="429"/>
        <end position="448"/>
    </location>
</feature>
<proteinExistence type="predicted"/>
<evidence type="ECO:0000256" key="5">
    <source>
        <dbReference type="ARBA" id="ARBA00022840"/>
    </source>
</evidence>
<feature type="transmembrane region" description="Helical" evidence="9">
    <location>
        <begin position="389"/>
        <end position="409"/>
    </location>
</feature>
<dbReference type="EMBL" id="DF196773">
    <property type="protein sequence ID" value="GAC72378.1"/>
    <property type="molecule type" value="Genomic_DNA"/>
</dbReference>
<dbReference type="AlphaFoldDB" id="M9MBC6"/>
<dbReference type="PROSITE" id="PS50929">
    <property type="entry name" value="ABC_TM1F"/>
    <property type="match status" value="1"/>
</dbReference>
<feature type="compositionally biased region" description="Polar residues" evidence="8">
    <location>
        <begin position="84"/>
        <end position="93"/>
    </location>
</feature>
<dbReference type="OrthoDB" id="6500128at2759"/>
<keyword evidence="5" id="KW-0067">ATP-binding</keyword>
<dbReference type="GO" id="GO:0015421">
    <property type="term" value="F:ABC-type oligopeptide transporter activity"/>
    <property type="evidence" value="ECO:0007669"/>
    <property type="project" value="TreeGrafter"/>
</dbReference>
<sequence length="845" mass="90349">MWSSPAAALGIRARSGSAGLRTAMAGTRSIASRPLLSACPSVLVAARPATLSLLAVKASAPSDSLVRHFSVSLARQDDKVQPPKTATAQPEQSSNDDKPPATSKDATTGSLASRLSARIRTLLHAQLAKSAPKSNDGASPAPTQFPDLRRLFSLAMPQKRNILIALGLLLISSSITLTVPFAIGRLIDFFTSGQNALFGLGFGTVAALMLLIFAVGAGAKAGSNILLELSGVRVVQGIRNQAYRSALRQDVELADKGSGDVVSRLSVDTNIVGESLTSDIGDGLRAGATVLFAGTAMFMISSKLTLLMMAVVPPAAIGAVFYGRYLRDLTHKTQDAVGNMTRLAEERLSPPAFRTLTAFNTQRQELRRFDERIGAIVELQTKEAYASGLFYAGTGFVGNCAILTLLTYGGHLVSRGEISVGDLTSLLMYTAYLGGGMVSLTSFFASLMKGLGAGARVFELIDRPATVELGKGETLQLDTAVRGKVRFEDVHFTYPSRPQQPILRGVTLDIEPGQSYALVGGSGAGKSSVHSLLLRFYDPTQGRILLAGKDLASYRPESVRKHLAFVPQEPILFDGTLEDNIKYGTDSATREEVAEAARLAGCEAFIADMPRGLDTVIGARQLSGGQRQRIAIARALVRKPAILLLDEATSALDSASELMVNRAIERIIAEGKITVWIVAHRLSTIRSANNIQVLENGRIVEQGTFQQLDSPGSRFRKLMAAQLDATDHTDHAAPGGAEISDAQLDKLHRLAALIPPTEAAEREALKRDLAGIVHLVETIHRTPGKAVDARPLVAHDAQWNTSLSTSEGKEGERKEGEGTQTLERDQLLERAGDRQYAGYFVVDRT</sequence>
<dbReference type="GO" id="GO:0005743">
    <property type="term" value="C:mitochondrial inner membrane"/>
    <property type="evidence" value="ECO:0007669"/>
    <property type="project" value="TreeGrafter"/>
</dbReference>
<comment type="subcellular location">
    <subcellularLocation>
        <location evidence="1">Membrane</location>
        <topology evidence="1">Multi-pass membrane protein</topology>
    </subcellularLocation>
</comment>
<dbReference type="FunFam" id="1.20.1560.10:FF:000085">
    <property type="entry name" value="Probable ATP-binding cassette (ABC) transporter"/>
    <property type="match status" value="1"/>
</dbReference>
<keyword evidence="6 9" id="KW-1133">Transmembrane helix</keyword>
<feature type="compositionally biased region" description="Basic and acidic residues" evidence="8">
    <location>
        <begin position="807"/>
        <end position="828"/>
    </location>
</feature>
<evidence type="ECO:0000256" key="7">
    <source>
        <dbReference type="ARBA" id="ARBA00023136"/>
    </source>
</evidence>
<feature type="transmembrane region" description="Helical" evidence="9">
    <location>
        <begin position="196"/>
        <end position="219"/>
    </location>
</feature>
<evidence type="ECO:0000256" key="9">
    <source>
        <dbReference type="SAM" id="Phobius"/>
    </source>
</evidence>
<dbReference type="InterPro" id="IPR036640">
    <property type="entry name" value="ABC1_TM_sf"/>
</dbReference>
<dbReference type="PANTHER" id="PTHR43394">
    <property type="entry name" value="ATP-DEPENDENT PERMEASE MDL1, MITOCHONDRIAL"/>
    <property type="match status" value="1"/>
</dbReference>
<dbReference type="SUPFAM" id="SSF52540">
    <property type="entry name" value="P-loop containing nucleoside triphosphate hydrolases"/>
    <property type="match status" value="1"/>
</dbReference>
<accession>M9MBC6</accession>
<dbReference type="InterPro" id="IPR017871">
    <property type="entry name" value="ABC_transporter-like_CS"/>
</dbReference>
<evidence type="ECO:0000256" key="3">
    <source>
        <dbReference type="ARBA" id="ARBA00022692"/>
    </source>
</evidence>
<dbReference type="InterPro" id="IPR003439">
    <property type="entry name" value="ABC_transporter-like_ATP-bd"/>
</dbReference>
<feature type="region of interest" description="Disordered" evidence="8">
    <location>
        <begin position="798"/>
        <end position="828"/>
    </location>
</feature>
<evidence type="ECO:0000313" key="12">
    <source>
        <dbReference type="EMBL" id="GAC72378.1"/>
    </source>
</evidence>
<evidence type="ECO:0000259" key="10">
    <source>
        <dbReference type="PROSITE" id="PS50893"/>
    </source>
</evidence>
<feature type="region of interest" description="Disordered" evidence="8">
    <location>
        <begin position="74"/>
        <end position="110"/>
    </location>
</feature>
<feature type="transmembrane region" description="Helical" evidence="9">
    <location>
        <begin position="162"/>
        <end position="184"/>
    </location>
</feature>
<name>M9MBC6_PSEA3</name>
<dbReference type="GO" id="GO:0090374">
    <property type="term" value="P:oligopeptide export from mitochondrion"/>
    <property type="evidence" value="ECO:0007669"/>
    <property type="project" value="TreeGrafter"/>
</dbReference>
<evidence type="ECO:0000256" key="2">
    <source>
        <dbReference type="ARBA" id="ARBA00022448"/>
    </source>
</evidence>
<dbReference type="PROSITE" id="PS50893">
    <property type="entry name" value="ABC_TRANSPORTER_2"/>
    <property type="match status" value="1"/>
</dbReference>
<evidence type="ECO:0000259" key="11">
    <source>
        <dbReference type="PROSITE" id="PS50929"/>
    </source>
</evidence>
<keyword evidence="3 9" id="KW-0812">Transmembrane</keyword>
<dbReference type="Gene3D" id="3.40.50.300">
    <property type="entry name" value="P-loop containing nucleotide triphosphate hydrolases"/>
    <property type="match status" value="1"/>
</dbReference>
<dbReference type="SMART" id="SM00382">
    <property type="entry name" value="AAA"/>
    <property type="match status" value="1"/>
</dbReference>
<keyword evidence="2" id="KW-0813">Transport</keyword>
<dbReference type="Pfam" id="PF00664">
    <property type="entry name" value="ABC_membrane"/>
    <property type="match status" value="1"/>
</dbReference>
<dbReference type="InterPro" id="IPR011527">
    <property type="entry name" value="ABC1_TM_dom"/>
</dbReference>
<keyword evidence="7 9" id="KW-0472">Membrane</keyword>
<feature type="transmembrane region" description="Helical" evidence="9">
    <location>
        <begin position="306"/>
        <end position="325"/>
    </location>
</feature>
<evidence type="ECO:0000256" key="8">
    <source>
        <dbReference type="SAM" id="MobiDB-lite"/>
    </source>
</evidence>
<evidence type="ECO:0000256" key="6">
    <source>
        <dbReference type="ARBA" id="ARBA00022989"/>
    </source>
</evidence>
<dbReference type="STRING" id="1151754.M9MBC6"/>
<feature type="domain" description="ABC transmembrane type-1" evidence="11">
    <location>
        <begin position="163"/>
        <end position="449"/>
    </location>
</feature>
<dbReference type="InterPro" id="IPR027417">
    <property type="entry name" value="P-loop_NTPase"/>
</dbReference>
<reference evidence="13" key="1">
    <citation type="journal article" date="2013" name="Genome Announc.">
        <title>Genome sequence of the basidiomycetous yeast Pseudozyma antarctica T-34, a producer of the glycolipid biosurfactants mannosylerythritol lipids.</title>
        <authorList>
            <person name="Morita T."/>
            <person name="Koike H."/>
            <person name="Koyama Y."/>
            <person name="Hagiwara H."/>
            <person name="Ito E."/>
            <person name="Fukuoka T."/>
            <person name="Imura T."/>
            <person name="Machida M."/>
            <person name="Kitamoto D."/>
        </authorList>
    </citation>
    <scope>NUCLEOTIDE SEQUENCE [LARGE SCALE GENOMIC DNA]</scope>
    <source>
        <strain evidence="13">T-34</strain>
    </source>
</reference>
<evidence type="ECO:0000256" key="4">
    <source>
        <dbReference type="ARBA" id="ARBA00022741"/>
    </source>
</evidence>
<keyword evidence="4" id="KW-0547">Nucleotide-binding</keyword>
<dbReference type="GO" id="GO:0005524">
    <property type="term" value="F:ATP binding"/>
    <property type="evidence" value="ECO:0007669"/>
    <property type="project" value="UniProtKB-KW"/>
</dbReference>
<dbReference type="Pfam" id="PF00005">
    <property type="entry name" value="ABC_tran"/>
    <property type="match status" value="1"/>
</dbReference>
<protein>
    <submittedName>
        <fullName evidence="12">Peptide exporter</fullName>
    </submittedName>
</protein>
<dbReference type="GO" id="GO:0016887">
    <property type="term" value="F:ATP hydrolysis activity"/>
    <property type="evidence" value="ECO:0007669"/>
    <property type="project" value="InterPro"/>
</dbReference>
<dbReference type="Gene3D" id="1.20.1560.10">
    <property type="entry name" value="ABC transporter type 1, transmembrane domain"/>
    <property type="match status" value="1"/>
</dbReference>
<dbReference type="InterPro" id="IPR039421">
    <property type="entry name" value="Type_1_exporter"/>
</dbReference>
<dbReference type="Proteomes" id="UP000011976">
    <property type="component" value="Unassembled WGS sequence"/>
</dbReference>
<evidence type="ECO:0000256" key="1">
    <source>
        <dbReference type="ARBA" id="ARBA00004141"/>
    </source>
</evidence>